<dbReference type="AlphaFoldDB" id="A0A4R0I667"/>
<comment type="caution">
    <text evidence="1">The sequence shown here is derived from an EMBL/GenBank/DDBJ whole genome shotgun (WGS) entry which is preliminary data.</text>
</comment>
<keyword evidence="2" id="KW-1185">Reference proteome</keyword>
<accession>A0A4R0I667</accession>
<dbReference type="Proteomes" id="UP000292695">
    <property type="component" value="Unassembled WGS sequence"/>
</dbReference>
<sequence>MPNALDYSPGLDLVTDEVAVMMQDRPVVGLSAWLLDAVAAAEREGRGVQLVTPAGVRLSYPARTRLFSGRNTRWVVQAVGGAEAYDGLTGAKLSWDGKKFAPVTGPDGRGELAAAWTADPERLDVRANLQVLARVRYPALDSTLVGRATELLFTELAGGPPIGWGTEEPVNRPWNAEAGASLTAYCHRRSPRPSLLTVVGAATDGVLPATGSAVINSRPAGIEETVMLAVAQPGLEPPDADKVRDVIGRLAEEVELVTVLVSAAGAAADTTSYPHFTGFPGPIGLAIGPQEARIGTATQSVPIGPASRPAAWYGLGDGTRMPDWERLGDLLRGVIAGTESEG</sequence>
<protein>
    <submittedName>
        <fullName evidence="1">Uncharacterized protein</fullName>
    </submittedName>
</protein>
<dbReference type="Pfam" id="PF19674">
    <property type="entry name" value="DUF6177"/>
    <property type="match status" value="1"/>
</dbReference>
<evidence type="ECO:0000313" key="1">
    <source>
        <dbReference type="EMBL" id="TCC28363.1"/>
    </source>
</evidence>
<dbReference type="EMBL" id="SJKA01000012">
    <property type="protein sequence ID" value="TCC28363.1"/>
    <property type="molecule type" value="Genomic_DNA"/>
</dbReference>
<dbReference type="OrthoDB" id="5103427at2"/>
<proteinExistence type="predicted"/>
<dbReference type="RefSeq" id="WP_131293723.1">
    <property type="nucleotide sequence ID" value="NZ_SJKA01000012.1"/>
</dbReference>
<name>A0A4R0I667_9ACTN</name>
<gene>
    <name evidence="1" type="ORF">E0H50_29050</name>
</gene>
<dbReference type="InterPro" id="IPR046175">
    <property type="entry name" value="DUF6177"/>
</dbReference>
<reference evidence="1 2" key="1">
    <citation type="submission" date="2019-02" db="EMBL/GenBank/DDBJ databases">
        <title>Kribbella capetownensis sp. nov. and Kribbella speibonae sp. nov., isolated from soil.</title>
        <authorList>
            <person name="Curtis S.M."/>
            <person name="Norton I."/>
            <person name="Everest G.J."/>
            <person name="Meyers P.R."/>
        </authorList>
    </citation>
    <scope>NUCLEOTIDE SEQUENCE [LARGE SCALE GENOMIC DNA]</scope>
    <source>
        <strain evidence="1 2">DSM 27082</strain>
    </source>
</reference>
<organism evidence="1 2">
    <name type="scientific">Kribbella sindirgiensis</name>
    <dbReference type="NCBI Taxonomy" id="1124744"/>
    <lineage>
        <taxon>Bacteria</taxon>
        <taxon>Bacillati</taxon>
        <taxon>Actinomycetota</taxon>
        <taxon>Actinomycetes</taxon>
        <taxon>Propionibacteriales</taxon>
        <taxon>Kribbellaceae</taxon>
        <taxon>Kribbella</taxon>
    </lineage>
</organism>
<evidence type="ECO:0000313" key="2">
    <source>
        <dbReference type="Proteomes" id="UP000292695"/>
    </source>
</evidence>